<evidence type="ECO:0000313" key="2">
    <source>
        <dbReference type="Proteomes" id="UP001177003"/>
    </source>
</evidence>
<dbReference type="GO" id="GO:0035514">
    <property type="term" value="F:DNA demethylase activity"/>
    <property type="evidence" value="ECO:0007669"/>
    <property type="project" value="InterPro"/>
</dbReference>
<evidence type="ECO:0000313" key="1">
    <source>
        <dbReference type="EMBL" id="CAI9262897.1"/>
    </source>
</evidence>
<proteinExistence type="predicted"/>
<reference evidence="1" key="1">
    <citation type="submission" date="2023-04" db="EMBL/GenBank/DDBJ databases">
        <authorList>
            <person name="Vijverberg K."/>
            <person name="Xiong W."/>
            <person name="Schranz E."/>
        </authorList>
    </citation>
    <scope>NUCLEOTIDE SEQUENCE</scope>
</reference>
<dbReference type="PANTHER" id="PTHR46213">
    <property type="entry name" value="TRANSCRIPTIONAL ACTIVATOR DEMETER"/>
    <property type="match status" value="1"/>
</dbReference>
<dbReference type="EMBL" id="OX465086">
    <property type="protein sequence ID" value="CAI9262897.1"/>
    <property type="molecule type" value="Genomic_DNA"/>
</dbReference>
<sequence>MKEREESLLCFIAGCHCRCSLSEEKAASVVLEFSLDVEEITTEENNNQQGALSGWRVEKDEVSVKYVTYKLQRMHIYDEKKKRENELVLYRDRLWRLLMGKEGSEGGGGANLEKDKEKWWENERRMFRGYADSFIARMHLVQGDRRFSRWK</sequence>
<dbReference type="AlphaFoldDB" id="A0AA35VH85"/>
<keyword evidence="2" id="KW-1185">Reference proteome</keyword>
<dbReference type="InterPro" id="IPR044811">
    <property type="entry name" value="DME/ROS1"/>
</dbReference>
<accession>A0AA35VH85</accession>
<dbReference type="GO" id="GO:0141166">
    <property type="term" value="P:chromosomal 5-methylcytosine DNA demethylation pathway"/>
    <property type="evidence" value="ECO:0007669"/>
    <property type="project" value="InterPro"/>
</dbReference>
<gene>
    <name evidence="1" type="ORF">LSALG_LOCUS3615</name>
</gene>
<dbReference type="PANTHER" id="PTHR46213:SF28">
    <property type="entry name" value="A_G-SPECIFIC ADENINE GLYCOSYLASE MUTY, DNA GLYCOSYLASE, DEMETER, DOMAIN-CONTAINING PROTEIN"/>
    <property type="match status" value="1"/>
</dbReference>
<dbReference type="GO" id="GO:0019104">
    <property type="term" value="F:DNA N-glycosylase activity"/>
    <property type="evidence" value="ECO:0007669"/>
    <property type="project" value="InterPro"/>
</dbReference>
<organism evidence="1 2">
    <name type="scientific">Lactuca saligna</name>
    <name type="common">Willowleaf lettuce</name>
    <dbReference type="NCBI Taxonomy" id="75948"/>
    <lineage>
        <taxon>Eukaryota</taxon>
        <taxon>Viridiplantae</taxon>
        <taxon>Streptophyta</taxon>
        <taxon>Embryophyta</taxon>
        <taxon>Tracheophyta</taxon>
        <taxon>Spermatophyta</taxon>
        <taxon>Magnoliopsida</taxon>
        <taxon>eudicotyledons</taxon>
        <taxon>Gunneridae</taxon>
        <taxon>Pentapetalae</taxon>
        <taxon>asterids</taxon>
        <taxon>campanulids</taxon>
        <taxon>Asterales</taxon>
        <taxon>Asteraceae</taxon>
        <taxon>Cichorioideae</taxon>
        <taxon>Cichorieae</taxon>
        <taxon>Lactucinae</taxon>
        <taxon>Lactuca</taxon>
    </lineage>
</organism>
<protein>
    <submittedName>
        <fullName evidence="1">Uncharacterized protein</fullName>
    </submittedName>
</protein>
<dbReference type="Proteomes" id="UP001177003">
    <property type="component" value="Chromosome 0"/>
</dbReference>
<name>A0AA35VH85_LACSI</name>